<sequence length="1351" mass="152465">MTGSQEQSPEDKPAVKPTRRIRRPRYNELNQPEIQQFTHVSKLFDFSNITPPLIQAPSIPAAPLPTFRAGPSSKHISGLDLGSPTNGFQFPGNIPTNRRLSFRLHTPAKNKVSPVSTVSPGSTNMDIAQGIHNSRDKGISGIYHERSYVHISPMINPRDIYVPSIENTFKKPRPKKLKKLENYTPIQNIKRLNKRDSPPLHNISPSFPDSISSSSLSYPASVQITNEITGSDANKQANKNTNTPDFLGQSKKCKSPNLLKDISIDFPETNAFNNSSPHLVNQKFISETDHTILIKTIRLQAKQRLYENAFKSALFYYKLSYLFSNQEPDLLHIIEILVQLGDYGQADNLLFSNSIKLEHPPSELKLRLVKLGIVISNRLNKMNRIGYLNQIVETYEDRDPCSKKSINSLYINNDTESSVSDLERGVHPENQFPKKLKPEACPKSNILSESSESENLNLPNKRTKIESKVAGLPKKQDELNLSINIKNTRKAWRWFMCGLSILQSKKTFGWENQIAYLQKKYSLFRSSSSDPSVSNFVTPSQSQHSSSSFIIDGSDLDKEVLPQIVKYAWVEAILSDPLCIEAWSSIRNHGLLSVFEELSLISTIKWAEFCGGNQYTSTFFRSFIILFSSPFFINSFVMDAYNTLISDYSRIRTFSEFRILCAERFLTNDYVRLATHSLEFESKGSSQVYDPYSSVSNGSTASQLTGWVKTKKSALIYAKAQYLIDFFGFSSLLKNKKRTRNSLPSDDSDDSEYPMTRLYKKKKSRLESFSIDSTDRIWKILSNKYSSEEREVLPSAAKRIRALESSSSSLRTGLSNVLLGSEPLKLENNIDNISSHTTHMCGFKMCDGLKGEALCYFAIGAYYLSLFPMKIDLDYDSDSEVEISYKLKSQFKRKNVRNVMKKDKNIIEARKWFSKTTMLAPLSPLAWMSLAYSFYAAKDLNRAIEAAKSAVVASSPLEFSLGTDHNGGKSLFNRTISEITSLSNYGRNAYLPLLSLGTIFIQNKNFSNSIKCLAAAMQSLFGMNITEAYETCILPFFDAVKSDHKHNNPSNFFSLSEFPELTVKSQHDSVIPGQISLFDPVLLNEIGVSKLNLENHKEAIVWISAALFCISKQPRNEKTDSHKATFCTNLAQCFKTAKSYKLAIKYSKMALEFDSHNVEALISLAYLYYYVFLTGDSNEDSEVDNLDLFESSLVEIPDPGKYLGECIDLCHNALHFDPYNTIAAELLEMALEDCTETQNLMSFEASNSSASTVLGIYPDSKLKAFDDYIDKLLEEEKFNESKKRDNLFKSTHSFDHEKDTSVQKKSAFEATESHDSNPIRDSTTRFNTQENSNPFGLDNRISALGSDIESD</sequence>
<protein>
    <recommendedName>
        <fullName evidence="4">TPR-like protein</fullName>
    </recommendedName>
</protein>
<proteinExistence type="predicted"/>
<dbReference type="InterPro" id="IPR011990">
    <property type="entry name" value="TPR-like_helical_dom_sf"/>
</dbReference>
<feature type="region of interest" description="Disordered" evidence="1">
    <location>
        <begin position="1"/>
        <end position="32"/>
    </location>
</feature>
<feature type="region of interest" description="Disordered" evidence="1">
    <location>
        <begin position="1298"/>
        <end position="1351"/>
    </location>
</feature>
<evidence type="ECO:0000313" key="3">
    <source>
        <dbReference type="Proteomes" id="UP000245609"/>
    </source>
</evidence>
<feature type="compositionally biased region" description="Polar residues" evidence="1">
    <location>
        <begin position="1319"/>
        <end position="1334"/>
    </location>
</feature>
<organism evidence="2 3">
    <name type="scientific">Smittium megazygosporum</name>
    <dbReference type="NCBI Taxonomy" id="133381"/>
    <lineage>
        <taxon>Eukaryota</taxon>
        <taxon>Fungi</taxon>
        <taxon>Fungi incertae sedis</taxon>
        <taxon>Zoopagomycota</taxon>
        <taxon>Kickxellomycotina</taxon>
        <taxon>Harpellomycetes</taxon>
        <taxon>Harpellales</taxon>
        <taxon>Legeriomycetaceae</taxon>
        <taxon>Smittium</taxon>
    </lineage>
</organism>
<dbReference type="OrthoDB" id="10006270at2759"/>
<evidence type="ECO:0008006" key="4">
    <source>
        <dbReference type="Google" id="ProtNLM"/>
    </source>
</evidence>
<comment type="caution">
    <text evidence="2">The sequence shown here is derived from an EMBL/GenBank/DDBJ whole genome shotgun (WGS) entry which is preliminary data.</text>
</comment>
<evidence type="ECO:0000256" key="1">
    <source>
        <dbReference type="SAM" id="MobiDB-lite"/>
    </source>
</evidence>
<name>A0A2T9ZHL4_9FUNG</name>
<dbReference type="SMART" id="SM00028">
    <property type="entry name" value="TPR"/>
    <property type="match status" value="3"/>
</dbReference>
<reference evidence="2 3" key="1">
    <citation type="journal article" date="2018" name="MBio">
        <title>Comparative Genomics Reveals the Core Gene Toolbox for the Fungus-Insect Symbiosis.</title>
        <authorList>
            <person name="Wang Y."/>
            <person name="Stata M."/>
            <person name="Wang W."/>
            <person name="Stajich J.E."/>
            <person name="White M.M."/>
            <person name="Moncalvo J.M."/>
        </authorList>
    </citation>
    <scope>NUCLEOTIDE SEQUENCE [LARGE SCALE GENOMIC DNA]</scope>
    <source>
        <strain evidence="2 3">SC-DP-2</strain>
    </source>
</reference>
<dbReference type="STRING" id="133381.A0A2T9ZHL4"/>
<dbReference type="SUPFAM" id="SSF48452">
    <property type="entry name" value="TPR-like"/>
    <property type="match status" value="2"/>
</dbReference>
<evidence type="ECO:0000313" key="2">
    <source>
        <dbReference type="EMBL" id="PVV04068.1"/>
    </source>
</evidence>
<accession>A0A2T9ZHL4</accession>
<dbReference type="InterPro" id="IPR019734">
    <property type="entry name" value="TPR_rpt"/>
</dbReference>
<keyword evidence="3" id="KW-1185">Reference proteome</keyword>
<dbReference type="Gene3D" id="1.25.40.10">
    <property type="entry name" value="Tetratricopeptide repeat domain"/>
    <property type="match status" value="2"/>
</dbReference>
<dbReference type="EMBL" id="MBFS01000165">
    <property type="protein sequence ID" value="PVV04068.1"/>
    <property type="molecule type" value="Genomic_DNA"/>
</dbReference>
<dbReference type="Proteomes" id="UP000245609">
    <property type="component" value="Unassembled WGS sequence"/>
</dbReference>
<gene>
    <name evidence="2" type="ORF">BB560_001438</name>
</gene>